<accession>A0A9Q1IDX2</accession>
<evidence type="ECO:0000313" key="2">
    <source>
        <dbReference type="EMBL" id="KAJ8336061.1"/>
    </source>
</evidence>
<organism evidence="2 3">
    <name type="scientific">Synaphobranchus kaupii</name>
    <name type="common">Kaup's arrowtooth eel</name>
    <dbReference type="NCBI Taxonomy" id="118154"/>
    <lineage>
        <taxon>Eukaryota</taxon>
        <taxon>Metazoa</taxon>
        <taxon>Chordata</taxon>
        <taxon>Craniata</taxon>
        <taxon>Vertebrata</taxon>
        <taxon>Euteleostomi</taxon>
        <taxon>Actinopterygii</taxon>
        <taxon>Neopterygii</taxon>
        <taxon>Teleostei</taxon>
        <taxon>Anguilliformes</taxon>
        <taxon>Synaphobranchidae</taxon>
        <taxon>Synaphobranchus</taxon>
    </lineage>
</organism>
<evidence type="ECO:0000256" key="1">
    <source>
        <dbReference type="SAM" id="MobiDB-lite"/>
    </source>
</evidence>
<sequence>MNDDLRKDVIAWMSTRQPRLSPGKSFLPSAALITVAGSAVSKSPAAEDLRRGPERPAELPSSHCSG</sequence>
<name>A0A9Q1IDX2_SYNKA</name>
<comment type="caution">
    <text evidence="2">The sequence shown here is derived from an EMBL/GenBank/DDBJ whole genome shotgun (WGS) entry which is preliminary data.</text>
</comment>
<dbReference type="EMBL" id="JAINUF010000020">
    <property type="protein sequence ID" value="KAJ8336061.1"/>
    <property type="molecule type" value="Genomic_DNA"/>
</dbReference>
<dbReference type="AlphaFoldDB" id="A0A9Q1IDX2"/>
<protein>
    <submittedName>
        <fullName evidence="2">Uncharacterized protein</fullName>
    </submittedName>
</protein>
<keyword evidence="3" id="KW-1185">Reference proteome</keyword>
<feature type="compositionally biased region" description="Basic and acidic residues" evidence="1">
    <location>
        <begin position="45"/>
        <end position="57"/>
    </location>
</feature>
<evidence type="ECO:0000313" key="3">
    <source>
        <dbReference type="Proteomes" id="UP001152622"/>
    </source>
</evidence>
<feature type="region of interest" description="Disordered" evidence="1">
    <location>
        <begin position="40"/>
        <end position="66"/>
    </location>
</feature>
<proteinExistence type="predicted"/>
<dbReference type="Proteomes" id="UP001152622">
    <property type="component" value="Chromosome 20"/>
</dbReference>
<gene>
    <name evidence="2" type="ORF">SKAU_G00394040</name>
</gene>
<reference evidence="2" key="1">
    <citation type="journal article" date="2023" name="Science">
        <title>Genome structures resolve the early diversification of teleost fishes.</title>
        <authorList>
            <person name="Parey E."/>
            <person name="Louis A."/>
            <person name="Montfort J."/>
            <person name="Bouchez O."/>
            <person name="Roques C."/>
            <person name="Iampietro C."/>
            <person name="Lluch J."/>
            <person name="Castinel A."/>
            <person name="Donnadieu C."/>
            <person name="Desvignes T."/>
            <person name="Floi Bucao C."/>
            <person name="Jouanno E."/>
            <person name="Wen M."/>
            <person name="Mejri S."/>
            <person name="Dirks R."/>
            <person name="Jansen H."/>
            <person name="Henkel C."/>
            <person name="Chen W.J."/>
            <person name="Zahm M."/>
            <person name="Cabau C."/>
            <person name="Klopp C."/>
            <person name="Thompson A.W."/>
            <person name="Robinson-Rechavi M."/>
            <person name="Braasch I."/>
            <person name="Lecointre G."/>
            <person name="Bobe J."/>
            <person name="Postlethwait J.H."/>
            <person name="Berthelot C."/>
            <person name="Roest Crollius H."/>
            <person name="Guiguen Y."/>
        </authorList>
    </citation>
    <scope>NUCLEOTIDE SEQUENCE</scope>
    <source>
        <strain evidence="2">WJC10195</strain>
    </source>
</reference>